<comment type="caution">
    <text evidence="1">The sequence shown here is derived from an EMBL/GenBank/DDBJ whole genome shotgun (WGS) entry which is preliminary data.</text>
</comment>
<dbReference type="Proteomes" id="UP000590542">
    <property type="component" value="Unassembled WGS sequence"/>
</dbReference>
<name>A0A7X9E6G5_UNCKA</name>
<organism evidence="1 2">
    <name type="scientific">candidate division WWE3 bacterium</name>
    <dbReference type="NCBI Taxonomy" id="2053526"/>
    <lineage>
        <taxon>Bacteria</taxon>
        <taxon>Katanobacteria</taxon>
    </lineage>
</organism>
<dbReference type="Pfam" id="PF03891">
    <property type="entry name" value="DUF333"/>
    <property type="match status" value="1"/>
</dbReference>
<evidence type="ECO:0000313" key="2">
    <source>
        <dbReference type="Proteomes" id="UP000590542"/>
    </source>
</evidence>
<proteinExistence type="predicted"/>
<reference evidence="1 2" key="1">
    <citation type="journal article" date="2020" name="Biotechnol. Biofuels">
        <title>New insights from the biogas microbiome by comprehensive genome-resolved metagenomics of nearly 1600 species originating from multiple anaerobic digesters.</title>
        <authorList>
            <person name="Campanaro S."/>
            <person name="Treu L."/>
            <person name="Rodriguez-R L.M."/>
            <person name="Kovalovszki A."/>
            <person name="Ziels R.M."/>
            <person name="Maus I."/>
            <person name="Zhu X."/>
            <person name="Kougias P.G."/>
            <person name="Basile A."/>
            <person name="Luo G."/>
            <person name="Schluter A."/>
            <person name="Konstantinidis K.T."/>
            <person name="Angelidaki I."/>
        </authorList>
    </citation>
    <scope>NUCLEOTIDE SEQUENCE [LARGE SCALE GENOMIC DNA]</scope>
    <source>
        <strain evidence="1">AS27yjCOA_202</strain>
    </source>
</reference>
<evidence type="ECO:0000313" key="1">
    <source>
        <dbReference type="EMBL" id="NMB91381.1"/>
    </source>
</evidence>
<dbReference type="AlphaFoldDB" id="A0A7X9E6G5"/>
<accession>A0A7X9E6G5</accession>
<gene>
    <name evidence="1" type="ORF">GYA37_00875</name>
</gene>
<sequence>MEERLKQDKQIKTKLQKHFLTPLKNIPKWLKISLITSITIIVLSYAYLEYKTTKEQNNNWYTPEMVYDSTTSDILKIEECYDQVTNVECEEGQVCMTNPASSFCVCMGGTIEIKTNEETGDQYGVCKINEEEYEEWEYFRSQASQEVEDTTSNITEQELTQGWYWGSLDQKKPGTPDNWIHSGEGTRSAKWYKPEDTELPAYTIEYSEGTCTTDSECIWAGEGCGGGHGMCTNEPEKYEDAITTCDIVENFPSNLGYTCGCIETISKCGWKK</sequence>
<dbReference type="InterPro" id="IPR005590">
    <property type="entry name" value="DUF333"/>
</dbReference>
<protein>
    <submittedName>
        <fullName evidence="1">DUF333 domain-containing protein</fullName>
    </submittedName>
</protein>
<dbReference type="EMBL" id="JAAZNV010000006">
    <property type="protein sequence ID" value="NMB91381.1"/>
    <property type="molecule type" value="Genomic_DNA"/>
</dbReference>